<accession>A0A326UMP6</accession>
<evidence type="ECO:0000313" key="2">
    <source>
        <dbReference type="Proteomes" id="UP000248806"/>
    </source>
</evidence>
<reference evidence="1 2" key="1">
    <citation type="submission" date="2018-06" db="EMBL/GenBank/DDBJ databases">
        <title>Genomic Encyclopedia of Archaeal and Bacterial Type Strains, Phase II (KMG-II): from individual species to whole genera.</title>
        <authorList>
            <person name="Goeker M."/>
        </authorList>
    </citation>
    <scope>NUCLEOTIDE SEQUENCE [LARGE SCALE GENOMIC DNA]</scope>
    <source>
        <strain evidence="1 2">ATCC BAA-1881</strain>
    </source>
</reference>
<dbReference type="Proteomes" id="UP000248806">
    <property type="component" value="Unassembled WGS sequence"/>
</dbReference>
<evidence type="ECO:0000313" key="1">
    <source>
        <dbReference type="EMBL" id="PZW34473.1"/>
    </source>
</evidence>
<sequence>MRLESLLQVLNERQRRTFRLKTRYQQGAYALVDAAGDAFVLKWYATRDRLVQVLARRELLERLRSTGYPVPAYEVWGETDEGAYLIQRALPGAPSATLTAAQLLSLLELNTLQVGRAPEGARDWPREVVQTVLFGGQGYCEHASLLHHLEETAALLRQLQRLVRQHQGAISTPVKNDIVHFDFHPALRSVA</sequence>
<protein>
    <recommendedName>
        <fullName evidence="3">Phosphotransferase family enzyme</fullName>
    </recommendedName>
</protein>
<keyword evidence="2" id="KW-1185">Reference proteome</keyword>
<evidence type="ECO:0008006" key="3">
    <source>
        <dbReference type="Google" id="ProtNLM"/>
    </source>
</evidence>
<dbReference type="EMBL" id="QKUF01000002">
    <property type="protein sequence ID" value="PZW34473.1"/>
    <property type="molecule type" value="Genomic_DNA"/>
</dbReference>
<name>A0A326UMP6_THEHA</name>
<gene>
    <name evidence="1" type="ORF">EI42_01310</name>
</gene>
<dbReference type="InterPro" id="IPR011009">
    <property type="entry name" value="Kinase-like_dom_sf"/>
</dbReference>
<dbReference type="AlphaFoldDB" id="A0A326UMP6"/>
<dbReference type="RefSeq" id="WP_111320048.1">
    <property type="nucleotide sequence ID" value="NZ_BIFX01000001.1"/>
</dbReference>
<dbReference type="SUPFAM" id="SSF56112">
    <property type="entry name" value="Protein kinase-like (PK-like)"/>
    <property type="match status" value="1"/>
</dbReference>
<proteinExistence type="predicted"/>
<comment type="caution">
    <text evidence="1">The sequence shown here is derived from an EMBL/GenBank/DDBJ whole genome shotgun (WGS) entry which is preliminary data.</text>
</comment>
<organism evidence="1 2">
    <name type="scientific">Thermosporothrix hazakensis</name>
    <dbReference type="NCBI Taxonomy" id="644383"/>
    <lineage>
        <taxon>Bacteria</taxon>
        <taxon>Bacillati</taxon>
        <taxon>Chloroflexota</taxon>
        <taxon>Ktedonobacteria</taxon>
        <taxon>Ktedonobacterales</taxon>
        <taxon>Thermosporotrichaceae</taxon>
        <taxon>Thermosporothrix</taxon>
    </lineage>
</organism>